<dbReference type="SUPFAM" id="SSF51658">
    <property type="entry name" value="Xylose isomerase-like"/>
    <property type="match status" value="1"/>
</dbReference>
<dbReference type="STRING" id="573061.Clocel_2267"/>
<dbReference type="eggNOG" id="COG1082">
    <property type="taxonomic scope" value="Bacteria"/>
</dbReference>
<evidence type="ECO:0000313" key="2">
    <source>
        <dbReference type="EMBL" id="ADL52005.1"/>
    </source>
</evidence>
<organism evidence="2 3">
    <name type="scientific">Clostridium cellulovorans (strain ATCC 35296 / DSM 3052 / OCM 3 / 743B)</name>
    <dbReference type="NCBI Taxonomy" id="573061"/>
    <lineage>
        <taxon>Bacteria</taxon>
        <taxon>Bacillati</taxon>
        <taxon>Bacillota</taxon>
        <taxon>Clostridia</taxon>
        <taxon>Eubacteriales</taxon>
        <taxon>Clostridiaceae</taxon>
        <taxon>Clostridium</taxon>
    </lineage>
</organism>
<dbReference type="KEGG" id="ccb:Clocel_2267"/>
<dbReference type="EMBL" id="CP002160">
    <property type="protein sequence ID" value="ADL52005.1"/>
    <property type="molecule type" value="Genomic_DNA"/>
</dbReference>
<keyword evidence="3" id="KW-1185">Reference proteome</keyword>
<evidence type="ECO:0000259" key="1">
    <source>
        <dbReference type="Pfam" id="PF01261"/>
    </source>
</evidence>
<protein>
    <submittedName>
        <fullName evidence="2">Xylose isomerase domain-containing protein TIM barrel</fullName>
    </submittedName>
</protein>
<dbReference type="HOGENOM" id="CLU_1141419_0_0_9"/>
<dbReference type="Proteomes" id="UP000002730">
    <property type="component" value="Chromosome"/>
</dbReference>
<dbReference type="InterPro" id="IPR036237">
    <property type="entry name" value="Xyl_isomerase-like_sf"/>
</dbReference>
<dbReference type="AlphaFoldDB" id="D9SP40"/>
<dbReference type="GO" id="GO:0016853">
    <property type="term" value="F:isomerase activity"/>
    <property type="evidence" value="ECO:0007669"/>
    <property type="project" value="UniProtKB-KW"/>
</dbReference>
<keyword evidence="2" id="KW-0413">Isomerase</keyword>
<feature type="domain" description="Xylose isomerase-like TIM barrel" evidence="1">
    <location>
        <begin position="19"/>
        <end position="226"/>
    </location>
</feature>
<dbReference type="OrthoDB" id="1900402at2"/>
<gene>
    <name evidence="2" type="ordered locus">Clocel_2267</name>
</gene>
<reference evidence="2 3" key="1">
    <citation type="submission" date="2010-08" db="EMBL/GenBank/DDBJ databases">
        <title>Complete sequence of Clostridium cellulovorans 743B.</title>
        <authorList>
            <consortium name="US DOE Joint Genome Institute"/>
            <person name="Lucas S."/>
            <person name="Copeland A."/>
            <person name="Lapidus A."/>
            <person name="Cheng J.-F."/>
            <person name="Bruce D."/>
            <person name="Goodwin L."/>
            <person name="Pitluck S."/>
            <person name="Chertkov O."/>
            <person name="Detter J.C."/>
            <person name="Han C."/>
            <person name="Tapia R."/>
            <person name="Land M."/>
            <person name="Hauser L."/>
            <person name="Chang Y.-J."/>
            <person name="Jeffries C."/>
            <person name="Kyrpides N."/>
            <person name="Ivanova N."/>
            <person name="Mikhailova N."/>
            <person name="Hemme C.L."/>
            <person name="Woyke T."/>
        </authorList>
    </citation>
    <scope>NUCLEOTIDE SEQUENCE [LARGE SCALE GENOMIC DNA]</scope>
    <source>
        <strain evidence="3">ATCC 35296 / DSM 3052 / OCM 3 / 743B</strain>
    </source>
</reference>
<name>D9SP40_CLOC7</name>
<dbReference type="Pfam" id="PF01261">
    <property type="entry name" value="AP_endonuc_2"/>
    <property type="match status" value="1"/>
</dbReference>
<proteinExistence type="predicted"/>
<sequence>MVKIGCLARFFNRYESEVKFAKENGFDFMQLWYDNRGLCLHEDDKDFIKTINKHRFPTIIHAVLNINEFDEHIPKLLEILKKLQHKELIVHPICENKLINKNTLDELNRKVKFALNLLNKEGITLYLENNSKLDPIFTDTNEIELMFNANKTLEFLLDIAHIDSINHLKEMVNIRKPSILHIADKHFNVVHEHLPIGQGEIDFNFIFSNILENYEGKIILEIVNTDLDIVNSQKVIADILKK</sequence>
<evidence type="ECO:0000313" key="3">
    <source>
        <dbReference type="Proteomes" id="UP000002730"/>
    </source>
</evidence>
<dbReference type="InterPro" id="IPR013022">
    <property type="entry name" value="Xyl_isomerase-like_TIM-brl"/>
</dbReference>
<accession>D9SP40</accession>
<dbReference type="RefSeq" id="WP_010076768.1">
    <property type="nucleotide sequence ID" value="NC_014393.1"/>
</dbReference>
<dbReference type="Gene3D" id="3.20.20.150">
    <property type="entry name" value="Divalent-metal-dependent TIM barrel enzymes"/>
    <property type="match status" value="1"/>
</dbReference>